<organism evidence="8">
    <name type="scientific">Timema cristinae</name>
    <name type="common">Walking stick</name>
    <dbReference type="NCBI Taxonomy" id="61476"/>
    <lineage>
        <taxon>Eukaryota</taxon>
        <taxon>Metazoa</taxon>
        <taxon>Ecdysozoa</taxon>
        <taxon>Arthropoda</taxon>
        <taxon>Hexapoda</taxon>
        <taxon>Insecta</taxon>
        <taxon>Pterygota</taxon>
        <taxon>Neoptera</taxon>
        <taxon>Polyneoptera</taxon>
        <taxon>Phasmatodea</taxon>
        <taxon>Timematodea</taxon>
        <taxon>Timematoidea</taxon>
        <taxon>Timematidae</taxon>
        <taxon>Timema</taxon>
    </lineage>
</organism>
<evidence type="ECO:0000259" key="6">
    <source>
        <dbReference type="PROSITE" id="PS51189"/>
    </source>
</evidence>
<dbReference type="Pfam" id="PF20206">
    <property type="entry name" value="Tra1_ring"/>
    <property type="match status" value="1"/>
</dbReference>
<evidence type="ECO:0000256" key="4">
    <source>
        <dbReference type="SAM" id="Phobius"/>
    </source>
</evidence>
<accession>A0A7R9H0K9</accession>
<evidence type="ECO:0000259" key="5">
    <source>
        <dbReference type="PROSITE" id="PS50290"/>
    </source>
</evidence>
<dbReference type="InterPro" id="IPR050517">
    <property type="entry name" value="DDR_Repair_Kinase"/>
</dbReference>
<keyword evidence="2" id="KW-0802">TPR repeat</keyword>
<dbReference type="GO" id="GO:0004672">
    <property type="term" value="F:protein kinase activity"/>
    <property type="evidence" value="ECO:0007669"/>
    <property type="project" value="UniProtKB-ARBA"/>
</dbReference>
<feature type="transmembrane region" description="Helical" evidence="4">
    <location>
        <begin position="100"/>
        <end position="120"/>
    </location>
</feature>
<dbReference type="InterPro" id="IPR003152">
    <property type="entry name" value="FATC_dom"/>
</dbReference>
<dbReference type="GO" id="GO:0035267">
    <property type="term" value="C:NuA4 histone acetyltransferase complex"/>
    <property type="evidence" value="ECO:0007669"/>
    <property type="project" value="TreeGrafter"/>
</dbReference>
<dbReference type="Pfam" id="PF20175">
    <property type="entry name" value="Tra1_central"/>
    <property type="match status" value="1"/>
</dbReference>
<dbReference type="CDD" id="cd05163">
    <property type="entry name" value="PIKK_TRRAP"/>
    <property type="match status" value="1"/>
</dbReference>
<dbReference type="SUPFAM" id="SSF56112">
    <property type="entry name" value="Protein kinase-like (PK-like)"/>
    <property type="match status" value="1"/>
</dbReference>
<dbReference type="InterPro" id="IPR019734">
    <property type="entry name" value="TPR_rpt"/>
</dbReference>
<evidence type="ECO:0008006" key="9">
    <source>
        <dbReference type="Google" id="ProtNLM"/>
    </source>
</evidence>
<evidence type="ECO:0000256" key="3">
    <source>
        <dbReference type="SAM" id="MobiDB-lite"/>
    </source>
</evidence>
<dbReference type="Pfam" id="PF23030">
    <property type="entry name" value="SCAF11-like_C"/>
    <property type="match status" value="1"/>
</dbReference>
<dbReference type="InterPro" id="IPR014009">
    <property type="entry name" value="PIK_FAT"/>
</dbReference>
<feature type="repeat" description="TPR" evidence="2">
    <location>
        <begin position="1187"/>
        <end position="1220"/>
    </location>
</feature>
<evidence type="ECO:0000256" key="2">
    <source>
        <dbReference type="PROSITE-ProRule" id="PRU00339"/>
    </source>
</evidence>
<dbReference type="PROSITE" id="PS51189">
    <property type="entry name" value="FAT"/>
    <property type="match status" value="1"/>
</dbReference>
<feature type="domain" description="FAT" evidence="6">
    <location>
        <begin position="663"/>
        <end position="1373"/>
    </location>
</feature>
<dbReference type="PROSITE" id="PS50290">
    <property type="entry name" value="PI3_4_KINASE_3"/>
    <property type="match status" value="1"/>
</dbReference>
<name>A0A7R9H0K9_TIMCR</name>
<dbReference type="GO" id="GO:0006355">
    <property type="term" value="P:regulation of DNA-templated transcription"/>
    <property type="evidence" value="ECO:0007669"/>
    <property type="project" value="TreeGrafter"/>
</dbReference>
<dbReference type="SUPFAM" id="SSF48452">
    <property type="entry name" value="TPR-like"/>
    <property type="match status" value="1"/>
</dbReference>
<dbReference type="InterPro" id="IPR011009">
    <property type="entry name" value="Kinase-like_dom_sf"/>
</dbReference>
<dbReference type="Pfam" id="PF00454">
    <property type="entry name" value="PI3_PI4_kinase"/>
    <property type="match status" value="1"/>
</dbReference>
<keyword evidence="4" id="KW-1133">Transmembrane helix</keyword>
<dbReference type="SMART" id="SM00146">
    <property type="entry name" value="PI3Kc"/>
    <property type="match status" value="1"/>
</dbReference>
<dbReference type="InterPro" id="IPR011990">
    <property type="entry name" value="TPR-like_helical_dom_sf"/>
</dbReference>
<gene>
    <name evidence="8" type="ORF">TCEB3V08_LOCUS7096</name>
</gene>
<proteinExistence type="inferred from homology"/>
<dbReference type="PROSITE" id="PS51190">
    <property type="entry name" value="FATC"/>
    <property type="match status" value="1"/>
</dbReference>
<keyword evidence="4" id="KW-0472">Membrane</keyword>
<feature type="domain" description="PI3K/PI4K catalytic" evidence="5">
    <location>
        <begin position="1704"/>
        <end position="2080"/>
    </location>
</feature>
<dbReference type="GO" id="GO:0000124">
    <property type="term" value="C:SAGA complex"/>
    <property type="evidence" value="ECO:0007669"/>
    <property type="project" value="TreeGrafter"/>
</dbReference>
<dbReference type="PANTHER" id="PTHR11139:SF1">
    <property type="entry name" value="TRANSFORMATION_TRANSCRIPTION DOMAIN-ASSOCIATED PROTEIN"/>
    <property type="match status" value="1"/>
</dbReference>
<dbReference type="GO" id="GO:0005634">
    <property type="term" value="C:nucleus"/>
    <property type="evidence" value="ECO:0007669"/>
    <property type="project" value="TreeGrafter"/>
</dbReference>
<dbReference type="InterPro" id="IPR057031">
    <property type="entry name" value="SFR19-like_C"/>
</dbReference>
<feature type="compositionally biased region" description="Polar residues" evidence="3">
    <location>
        <begin position="1456"/>
        <end position="1466"/>
    </location>
</feature>
<dbReference type="InterPro" id="IPR003151">
    <property type="entry name" value="PIK-rel_kinase_FAT"/>
</dbReference>
<protein>
    <recommendedName>
        <fullName evidence="9">Non-specific serine/threonine protein kinase</fullName>
    </recommendedName>
</protein>
<keyword evidence="4" id="KW-0812">Transmembrane</keyword>
<dbReference type="InterPro" id="IPR046807">
    <property type="entry name" value="Tra1_central"/>
</dbReference>
<feature type="region of interest" description="Disordered" evidence="3">
    <location>
        <begin position="1398"/>
        <end position="1423"/>
    </location>
</feature>
<feature type="region of interest" description="Disordered" evidence="3">
    <location>
        <begin position="1456"/>
        <end position="1496"/>
    </location>
</feature>
<dbReference type="GO" id="GO:0006281">
    <property type="term" value="P:DNA repair"/>
    <property type="evidence" value="ECO:0007669"/>
    <property type="project" value="TreeGrafter"/>
</dbReference>
<evidence type="ECO:0000259" key="7">
    <source>
        <dbReference type="PROSITE" id="PS51190"/>
    </source>
</evidence>
<feature type="compositionally biased region" description="Low complexity" evidence="3">
    <location>
        <begin position="1467"/>
        <end position="1488"/>
    </location>
</feature>
<evidence type="ECO:0000313" key="8">
    <source>
        <dbReference type="EMBL" id="CAD7403645.1"/>
    </source>
</evidence>
<feature type="compositionally biased region" description="Polar residues" evidence="3">
    <location>
        <begin position="1398"/>
        <end position="1419"/>
    </location>
</feature>
<dbReference type="SMART" id="SM01343">
    <property type="entry name" value="FATC"/>
    <property type="match status" value="1"/>
</dbReference>
<feature type="domain" description="FATC" evidence="7">
    <location>
        <begin position="2080"/>
        <end position="2116"/>
    </location>
</feature>
<dbReference type="Pfam" id="PF02259">
    <property type="entry name" value="FAT"/>
    <property type="match status" value="1"/>
</dbReference>
<evidence type="ECO:0000256" key="1">
    <source>
        <dbReference type="ARBA" id="ARBA00007234"/>
    </source>
</evidence>
<dbReference type="PROSITE" id="PS50005">
    <property type="entry name" value="TPR"/>
    <property type="match status" value="1"/>
</dbReference>
<comment type="similarity">
    <text evidence="1">Belongs to the PI3/PI4-kinase family. TRA1 subfamily.</text>
</comment>
<dbReference type="PANTHER" id="PTHR11139">
    <property type="entry name" value="ATAXIA TELANGIECTASIA MUTATED ATM -RELATED"/>
    <property type="match status" value="1"/>
</dbReference>
<dbReference type="EMBL" id="OC318908">
    <property type="protein sequence ID" value="CAD7403645.1"/>
    <property type="molecule type" value="Genomic_DNA"/>
</dbReference>
<sequence>MFTNKAKDKTHKFLKKLNRQERVVEEVKLSLKPHYTKKHITKEEYKDILRRSVPKICHNKSGEINPVKISGLVEAYVKKYRYIKKKNSSSKTTGGAKPKLLACGLFLTYFISIIHFDILYDLMYPNSFPDNFIPIVSIFLVSRTFNVRFSSAYVTMVLRLVHGLLSRLMTIFPTEPTTSNVASKYEELENLYASVGKVVFEGLANYEKNQQASPSSLYGTLMMLKAACVNNQSYIDRLITPFMRVLQRMTKEHLSNHTATNNNPMACELLILSLDLVKNRVVVMGAEIRKTFIGTILVGLIEKSTDIRIMKAIAKMLEDWMKNKNPIALNQAPSLREKSILLVKMMQNVEKRFSDNIEVSKLTPSMDKRLSEHRELNAQFLEVVNFIYRDETLKHSELTVKLEPAFMAGLRCIQPTIRAKFFEVFDASMKQRLQDRLLYICCSQNWESIGPHYWIKQCIELLLVTSEPEAPIKMSNKSNVLPGISFLLNKADVFEKDLLYQYPLNTGLKQEQTDPSDATLETLESPVKEVQDVLDLELQTEGCKLEGPRRLPRSRKDAFDIIIMQQANFMEKLEGLHTSNFLLATTQLCHMDTALAESVWLDLFPKMWAILSEKQQSFLLSEIVPFVCSGSHVVQKDCHPSALSTFIDALSQCQPPIAIKPVLMKYLGKSHNLWHRITLSLEHLAFENGNNGQLKTKRDVSDCYDFEPTMSPQQLPLWCDDSCVNAISQEVLDSLSEMYTLLCEEDMWAGLWQKHSRCRETNVAIMYEQQGFFEQAQGAYEVAMNKFRSDYSSTPSPPSMLSELKLWETHWARENPLFCKEVFVDFMGAQIKTLSFLAYLNRIYKEAVAKHATLLVKGMLGMFTLCPQEVAHLRKELLIAARHILATDLRTKVSCELSVSTKDAMGLLYIQCCKELNQWDLLLEYSSDKATGNPFLVLDSSWRVPNWPLMKEAMTQVENSCPKELLWKVNLYKGYLAICHTEDQHLNLVERYVEVANVLCMREWRRLPQIVSHIHLPILQAAQQIMELQEACLIHQGLLHGRNNAVHDMKGIIKTWRNRLPIISDDLSHWSDVFTWRQHHYTFIMSHYKSQLDPTANHSLLGVHASAQAIIHYGKIACKHNLTGVCLDSLLRIYTFPNMPGVDCFQMIRQLVKCYVQMATYGKNELQECLDVVEPTNLKSFSREMTAEFYALKGMLLAQIGRSDEANKAFSSAVQLHDTLVKAWALWGDYLEQVFTKDSRQISVGVSAVTCFLHACRHQYEVKSRKHLAKEASLHNIRLPGVLLLVSFNTGDKGPKKQGVFWLLSYDDERSSLATAVSKYSVDVPPIQWLPWIPQLLTCLVRNEGKLILNLLSQVGRMFPQAVYFPIRTLYFTLKFEQLERYMTSELAAAMANQQTHAQGPVASTPSTPGQINTTTATSKIPGGGIPTITLPVGFSTPVGSKILKIASNTITLATSTSSEAQTQGETSNTASGSTQQQSGQTTNQPSGAETGPIRATPSMWRCSRIMRMQRDIHPTVLSSLEGIVDQMVWFRENWYEEVSRQLRQGLAKCLAIAFENRGAVSEATITPHTLNFVKKLVSTFGIGIENINTSNSTNASSAASDSLAARARATVQDPVFHMMKVQFKSDFDFTVPGSMKLQNLIVKLRKWIQILENKVKTLPKSFLIEDKCRFLSNFSMQTADVELPGEFLLPKHSHYFVCIARFMPRVDVVQKHNTAARRLFIRGHNGKIYPYLVVNDSGLGDSRKEERVLQLLRMLNSYFDKQKETARRFLQFTVPRVVAVAPHLRLIEDNPASISLLDIYKQGCQRIGIEHDQPIQRYYERLAAVQDGRLLKQAMEMRMIGKRPRERPRLSWLKSFKNSVRKEIWTGTGLVEDIPPTPRPGRFHARGSQASHQVLRDILKEVQNHMVPRSLLRDWANRTFLSASDYWAFRKMFTLQLSLACFAEYVLHLTRLNPDIMYIHQDSGLISISYYKFDVDDVTGDLDANRPVPFRLTPNIIEYLNTIGICGPLTASMIASARCLVQPKFKVQTILRAILRDEMIASHKKKQDETVSSTPTDMEGELLISMVTRAVTAIMGRLNTLSTFEGADSKVGTLVAAANSHDNLCRMDPSWHPWL</sequence>
<dbReference type="InterPro" id="IPR046805">
    <property type="entry name" value="Tra1_ring"/>
</dbReference>
<reference evidence="8" key="1">
    <citation type="submission" date="2020-11" db="EMBL/GenBank/DDBJ databases">
        <authorList>
            <person name="Tran Van P."/>
        </authorList>
    </citation>
    <scope>NUCLEOTIDE SEQUENCE</scope>
</reference>
<dbReference type="InterPro" id="IPR000403">
    <property type="entry name" value="PI3/4_kinase_cat_dom"/>
</dbReference>